<name>A0ABD2Q6K9_9PLAT</name>
<dbReference type="Proteomes" id="UP001626550">
    <property type="component" value="Unassembled WGS sequence"/>
</dbReference>
<feature type="compositionally biased region" description="Basic residues" evidence="1">
    <location>
        <begin position="46"/>
        <end position="56"/>
    </location>
</feature>
<keyword evidence="3" id="KW-1185">Reference proteome</keyword>
<feature type="region of interest" description="Disordered" evidence="1">
    <location>
        <begin position="45"/>
        <end position="75"/>
    </location>
</feature>
<gene>
    <name evidence="2" type="ORF">Ciccas_006552</name>
</gene>
<organism evidence="2 3">
    <name type="scientific">Cichlidogyrus casuarinus</name>
    <dbReference type="NCBI Taxonomy" id="1844966"/>
    <lineage>
        <taxon>Eukaryota</taxon>
        <taxon>Metazoa</taxon>
        <taxon>Spiralia</taxon>
        <taxon>Lophotrochozoa</taxon>
        <taxon>Platyhelminthes</taxon>
        <taxon>Monogenea</taxon>
        <taxon>Monopisthocotylea</taxon>
        <taxon>Dactylogyridea</taxon>
        <taxon>Ancyrocephalidae</taxon>
        <taxon>Cichlidogyrus</taxon>
    </lineage>
</organism>
<comment type="caution">
    <text evidence="2">The sequence shown here is derived from an EMBL/GenBank/DDBJ whole genome shotgun (WGS) entry which is preliminary data.</text>
</comment>
<evidence type="ECO:0000313" key="2">
    <source>
        <dbReference type="EMBL" id="KAL3314817.1"/>
    </source>
</evidence>
<sequence length="153" mass="16597">EIEFRRVPLIPPPPGVGLDLACHLETALRHSLLPLTPQSSIIRTGSKLKKRRRSKNHSALCQSASIDSSQKQKSKNLLSVDSDAVLEKASSVTFSGNESVLGQAEARKGNLLSAADLELRKKKRMTGSLPSVAWEDEMSSNSQASDRSDSDSE</sequence>
<evidence type="ECO:0000313" key="3">
    <source>
        <dbReference type="Proteomes" id="UP001626550"/>
    </source>
</evidence>
<evidence type="ECO:0000256" key="1">
    <source>
        <dbReference type="SAM" id="MobiDB-lite"/>
    </source>
</evidence>
<reference evidence="2 3" key="1">
    <citation type="submission" date="2024-11" db="EMBL/GenBank/DDBJ databases">
        <title>Adaptive evolution of stress response genes in parasites aligns with host niche diversity.</title>
        <authorList>
            <person name="Hahn C."/>
            <person name="Resl P."/>
        </authorList>
    </citation>
    <scope>NUCLEOTIDE SEQUENCE [LARGE SCALE GENOMIC DNA]</scope>
    <source>
        <strain evidence="2">EGGRZ-B1_66</strain>
        <tissue evidence="2">Body</tissue>
    </source>
</reference>
<feature type="region of interest" description="Disordered" evidence="1">
    <location>
        <begin position="125"/>
        <end position="153"/>
    </location>
</feature>
<proteinExistence type="predicted"/>
<accession>A0ABD2Q6K9</accession>
<dbReference type="EMBL" id="JBJKFK010000900">
    <property type="protein sequence ID" value="KAL3314817.1"/>
    <property type="molecule type" value="Genomic_DNA"/>
</dbReference>
<feature type="compositionally biased region" description="Polar residues" evidence="1">
    <location>
        <begin position="57"/>
        <end position="67"/>
    </location>
</feature>
<feature type="non-terminal residue" evidence="2">
    <location>
        <position position="1"/>
    </location>
</feature>
<dbReference type="AlphaFoldDB" id="A0ABD2Q6K9"/>
<protein>
    <submittedName>
        <fullName evidence="2">Uncharacterized protein</fullName>
    </submittedName>
</protein>